<protein>
    <submittedName>
        <fullName evidence="2">Uncharacterized protein</fullName>
    </submittedName>
</protein>
<gene>
    <name evidence="2" type="ORF">CO174_00195</name>
</gene>
<keyword evidence="1" id="KW-1133">Transmembrane helix</keyword>
<dbReference type="Proteomes" id="UP000229385">
    <property type="component" value="Unassembled WGS sequence"/>
</dbReference>
<proteinExistence type="predicted"/>
<feature type="transmembrane region" description="Helical" evidence="1">
    <location>
        <begin position="35"/>
        <end position="52"/>
    </location>
</feature>
<keyword evidence="1" id="KW-0472">Membrane</keyword>
<name>A0A2M7XEX1_9BACT</name>
<evidence type="ECO:0000313" key="3">
    <source>
        <dbReference type="Proteomes" id="UP000229385"/>
    </source>
</evidence>
<comment type="caution">
    <text evidence="2">The sequence shown here is derived from an EMBL/GenBank/DDBJ whole genome shotgun (WGS) entry which is preliminary data.</text>
</comment>
<sequence length="94" mass="11038">MPTIEELQFEIEKIKERNRRVEGDKGWEVSWTRKVVVSVLTYVVIVVFFYFAQLPKPFVNAIVPAVAFVLSTLTVPLFKTWWLKKQSHQSPDRT</sequence>
<dbReference type="AlphaFoldDB" id="A0A2M7XEX1"/>
<evidence type="ECO:0000256" key="1">
    <source>
        <dbReference type="SAM" id="Phobius"/>
    </source>
</evidence>
<keyword evidence="1" id="KW-0812">Transmembrane</keyword>
<reference evidence="3" key="1">
    <citation type="submission" date="2017-09" db="EMBL/GenBank/DDBJ databases">
        <title>Depth-based differentiation of microbial function through sediment-hosted aquifers and enrichment of novel symbionts in the deep terrestrial subsurface.</title>
        <authorList>
            <person name="Probst A.J."/>
            <person name="Ladd B."/>
            <person name="Jarett J.K."/>
            <person name="Geller-Mcgrath D.E."/>
            <person name="Sieber C.M.K."/>
            <person name="Emerson J.B."/>
            <person name="Anantharaman K."/>
            <person name="Thomas B.C."/>
            <person name="Malmstrom R."/>
            <person name="Stieglmeier M."/>
            <person name="Klingl A."/>
            <person name="Woyke T."/>
            <person name="Ryan C.M."/>
            <person name="Banfield J.F."/>
        </authorList>
    </citation>
    <scope>NUCLEOTIDE SEQUENCE [LARGE SCALE GENOMIC DNA]</scope>
</reference>
<evidence type="ECO:0000313" key="2">
    <source>
        <dbReference type="EMBL" id="PJA46420.1"/>
    </source>
</evidence>
<feature type="transmembrane region" description="Helical" evidence="1">
    <location>
        <begin position="58"/>
        <end position="78"/>
    </location>
</feature>
<organism evidence="2 3">
    <name type="scientific">Candidatus Uhrbacteria bacterium CG_4_9_14_3_um_filter_50_9</name>
    <dbReference type="NCBI Taxonomy" id="1975035"/>
    <lineage>
        <taxon>Bacteria</taxon>
        <taxon>Candidatus Uhriibacteriota</taxon>
    </lineage>
</organism>
<accession>A0A2M7XEX1</accession>
<dbReference type="EMBL" id="PFWU01000001">
    <property type="protein sequence ID" value="PJA46420.1"/>
    <property type="molecule type" value="Genomic_DNA"/>
</dbReference>